<dbReference type="InterPro" id="IPR003607">
    <property type="entry name" value="HD/PDEase_dom"/>
</dbReference>
<comment type="caution">
    <text evidence="3">The sequence shown here is derived from an EMBL/GenBank/DDBJ whole genome shotgun (WGS) entry which is preliminary data.</text>
</comment>
<reference evidence="4" key="2">
    <citation type="submission" date="2019-01" db="EMBL/GenBank/DDBJ databases">
        <title>Genome sequence of Desulfonema ishimotonii strain Tokyo 01.</title>
        <authorList>
            <person name="Fukui M."/>
        </authorList>
    </citation>
    <scope>NUCLEOTIDE SEQUENCE [LARGE SCALE GENOMIC DNA]</scope>
    <source>
        <strain evidence="4">Tokyo 01</strain>
    </source>
</reference>
<dbReference type="PROSITE" id="PS51831">
    <property type="entry name" value="HD"/>
    <property type="match status" value="1"/>
</dbReference>
<dbReference type="SUPFAM" id="SSF109604">
    <property type="entry name" value="HD-domain/PDEase-like"/>
    <property type="match status" value="1"/>
</dbReference>
<dbReference type="PANTHER" id="PTHR43155">
    <property type="entry name" value="CYCLIC DI-GMP PHOSPHODIESTERASE PA4108-RELATED"/>
    <property type="match status" value="1"/>
</dbReference>
<dbReference type="CDD" id="cd00077">
    <property type="entry name" value="HDc"/>
    <property type="match status" value="1"/>
</dbReference>
<feature type="domain" description="HD-GYP" evidence="2">
    <location>
        <begin position="209"/>
        <end position="409"/>
    </location>
</feature>
<reference evidence="4" key="1">
    <citation type="submission" date="2017-11" db="EMBL/GenBank/DDBJ databases">
        <authorList>
            <person name="Watanabe M."/>
            <person name="Kojima H."/>
        </authorList>
    </citation>
    <scope>NUCLEOTIDE SEQUENCE [LARGE SCALE GENOMIC DNA]</scope>
    <source>
        <strain evidence="4">Tokyo 01</strain>
    </source>
</reference>
<evidence type="ECO:0000259" key="2">
    <source>
        <dbReference type="PROSITE" id="PS51832"/>
    </source>
</evidence>
<accession>A0A401G2P0</accession>
<evidence type="ECO:0000313" key="3">
    <source>
        <dbReference type="EMBL" id="GBC63395.1"/>
    </source>
</evidence>
<evidence type="ECO:0000259" key="1">
    <source>
        <dbReference type="PROSITE" id="PS51831"/>
    </source>
</evidence>
<organism evidence="3 4">
    <name type="scientific">Desulfonema ishimotonii</name>
    <dbReference type="NCBI Taxonomy" id="45657"/>
    <lineage>
        <taxon>Bacteria</taxon>
        <taxon>Pseudomonadati</taxon>
        <taxon>Thermodesulfobacteriota</taxon>
        <taxon>Desulfobacteria</taxon>
        <taxon>Desulfobacterales</taxon>
        <taxon>Desulfococcaceae</taxon>
        <taxon>Desulfonema</taxon>
    </lineage>
</organism>
<dbReference type="Gene3D" id="1.10.3210.10">
    <property type="entry name" value="Hypothetical protein af1432"/>
    <property type="match status" value="1"/>
</dbReference>
<proteinExistence type="predicted"/>
<dbReference type="RefSeq" id="WP_166405231.1">
    <property type="nucleotide sequence ID" value="NZ_BEXT01000001.1"/>
</dbReference>
<dbReference type="PROSITE" id="PS51832">
    <property type="entry name" value="HD_GYP"/>
    <property type="match status" value="1"/>
</dbReference>
<dbReference type="InterPro" id="IPR006674">
    <property type="entry name" value="HD_domain"/>
</dbReference>
<protein>
    <submittedName>
        <fullName evidence="3">Uncharacterized protein</fullName>
    </submittedName>
</protein>
<name>A0A401G2P0_9BACT</name>
<dbReference type="AlphaFoldDB" id="A0A401G2P0"/>
<sequence>MKRHDRTRVSPQKQLLLGEEFIRAFYRLTQTVKIHRENNRLLIGCAENFVRSFEELDPREDHLFLQQINDRLYFQGEKLLYRQETVSLFDKVQVYFRNRKLRGIRFYQPVRNASFRQILSFARLLNRSEQQQAPGKWLDRTLAKAGLSWAEIVCDEKNKPAGNQQERRERARKIYSRVRSSVEEVAMKLARNGRPGLGKTLRMTQNMVDLMMSDEPLFAALSTIRIYDDYTFCHSVNVAILSMCLGRQLGLSRRSLERLGMCGLLHDLGKVEVPKEILTKPGRLTPEEFEIMKRHSLSSVRLIVRIQASRDRKARLLLPPFEHHLKYDLSGYPRTHRKKPLTLFGRILTIADVYDAITSPRVYRRSVLSPDRALGLMLEGAGRDFDPILLKVFINMLGIYPVGTLLRLDGDELGLVIGADKKTGGRRPGVMLLTPDGNGGYIKGEIIDLNEQIPGTGRYRRHIVESCHPAAYGIQPPDFLL</sequence>
<feature type="domain" description="HD" evidence="1">
    <location>
        <begin position="231"/>
        <end position="357"/>
    </location>
</feature>
<dbReference type="Proteomes" id="UP000288096">
    <property type="component" value="Unassembled WGS sequence"/>
</dbReference>
<dbReference type="PANTHER" id="PTHR43155:SF2">
    <property type="entry name" value="CYCLIC DI-GMP PHOSPHODIESTERASE PA4108"/>
    <property type="match status" value="1"/>
</dbReference>
<dbReference type="Pfam" id="PF13487">
    <property type="entry name" value="HD_5"/>
    <property type="match status" value="1"/>
</dbReference>
<gene>
    <name evidence="3" type="ORF">DENIS_4389</name>
</gene>
<keyword evidence="4" id="KW-1185">Reference proteome</keyword>
<dbReference type="InterPro" id="IPR037522">
    <property type="entry name" value="HD_GYP_dom"/>
</dbReference>
<dbReference type="SMART" id="SM00471">
    <property type="entry name" value="HDc"/>
    <property type="match status" value="1"/>
</dbReference>
<evidence type="ECO:0000313" key="4">
    <source>
        <dbReference type="Proteomes" id="UP000288096"/>
    </source>
</evidence>
<dbReference type="EMBL" id="BEXT01000001">
    <property type="protein sequence ID" value="GBC63395.1"/>
    <property type="molecule type" value="Genomic_DNA"/>
</dbReference>